<dbReference type="PROSITE" id="PS00893">
    <property type="entry name" value="NUDIX_BOX"/>
    <property type="match status" value="1"/>
</dbReference>
<dbReference type="InterPro" id="IPR000086">
    <property type="entry name" value="NUDIX_hydrolase_dom"/>
</dbReference>
<accession>A0ABR8PJZ0</accession>
<evidence type="ECO:0000313" key="4">
    <source>
        <dbReference type="Proteomes" id="UP000659496"/>
    </source>
</evidence>
<proteinExistence type="predicted"/>
<dbReference type="Pfam" id="PF00293">
    <property type="entry name" value="NUDIX"/>
    <property type="match status" value="1"/>
</dbReference>
<feature type="domain" description="Nudix hydrolase" evidence="2">
    <location>
        <begin position="2"/>
        <end position="143"/>
    </location>
</feature>
<evidence type="ECO:0000256" key="1">
    <source>
        <dbReference type="ARBA" id="ARBA00022801"/>
    </source>
</evidence>
<protein>
    <submittedName>
        <fullName evidence="3">NUDIX domain-containing protein</fullName>
    </submittedName>
</protein>
<gene>
    <name evidence="3" type="ORF">H9659_09110</name>
</gene>
<keyword evidence="1" id="KW-0378">Hydrolase</keyword>
<name>A0ABR8PJZ0_9BACL</name>
<comment type="caution">
    <text evidence="3">The sequence shown here is derived from an EMBL/GenBank/DDBJ whole genome shotgun (WGS) entry which is preliminary data.</text>
</comment>
<dbReference type="InterPro" id="IPR015797">
    <property type="entry name" value="NUDIX_hydrolase-like_dom_sf"/>
</dbReference>
<dbReference type="CDD" id="cd04663">
    <property type="entry name" value="NUDIX_Hydrolase"/>
    <property type="match status" value="1"/>
</dbReference>
<dbReference type="PROSITE" id="PS51462">
    <property type="entry name" value="NUDIX"/>
    <property type="match status" value="1"/>
</dbReference>
<dbReference type="Proteomes" id="UP000659496">
    <property type="component" value="Unassembled WGS sequence"/>
</dbReference>
<reference evidence="3 4" key="1">
    <citation type="submission" date="2020-08" db="EMBL/GenBank/DDBJ databases">
        <title>A Genomic Blueprint of the Chicken Gut Microbiome.</title>
        <authorList>
            <person name="Gilroy R."/>
            <person name="Ravi A."/>
            <person name="Getino M."/>
            <person name="Pursley I."/>
            <person name="Horton D.L."/>
            <person name="Alikhan N.-F."/>
            <person name="Baker D."/>
            <person name="Gharbi K."/>
            <person name="Hall N."/>
            <person name="Watson M."/>
            <person name="Adriaenssens E.M."/>
            <person name="Foster-Nyarko E."/>
            <person name="Jarju S."/>
            <person name="Secka A."/>
            <person name="Antonio M."/>
            <person name="Oren A."/>
            <person name="Chaudhuri R."/>
            <person name="La Ragione R.M."/>
            <person name="Hildebrand F."/>
            <person name="Pallen M.J."/>
        </authorList>
    </citation>
    <scope>NUCLEOTIDE SEQUENCE [LARGE SCALE GENOMIC DNA]</scope>
    <source>
        <strain evidence="3 4">Sa3CUA8</strain>
    </source>
</reference>
<dbReference type="EMBL" id="JACSQY010000006">
    <property type="protein sequence ID" value="MBD7908488.1"/>
    <property type="molecule type" value="Genomic_DNA"/>
</dbReference>
<evidence type="ECO:0000313" key="3">
    <source>
        <dbReference type="EMBL" id="MBD7908488.1"/>
    </source>
</evidence>
<dbReference type="InterPro" id="IPR020084">
    <property type="entry name" value="NUDIX_hydrolase_CS"/>
</dbReference>
<evidence type="ECO:0000259" key="2">
    <source>
        <dbReference type="PROSITE" id="PS51462"/>
    </source>
</evidence>
<sequence length="143" mass="16808">MKLKRKVLAYITKGEEDDRQLLVFEHRDYPEAGLQVPGGTIERDELLIDALYREIEEESGIQRDELVLCGKLHKTNFFPKDKDEVLERNVFHFDYVGDPKRGWDYKVHGDGKDEGLIFRFKWIPVEDLPKLASKQDQALEFIE</sequence>
<keyword evidence="4" id="KW-1185">Reference proteome</keyword>
<dbReference type="RefSeq" id="WP_191689691.1">
    <property type="nucleotide sequence ID" value="NZ_JACSQY010000006.1"/>
</dbReference>
<organism evidence="3 4">
    <name type="scientific">Sporosarcina gallistercoris</name>
    <dbReference type="NCBI Taxonomy" id="2762245"/>
    <lineage>
        <taxon>Bacteria</taxon>
        <taxon>Bacillati</taxon>
        <taxon>Bacillota</taxon>
        <taxon>Bacilli</taxon>
        <taxon>Bacillales</taxon>
        <taxon>Caryophanaceae</taxon>
        <taxon>Sporosarcina</taxon>
    </lineage>
</organism>
<dbReference type="SUPFAM" id="SSF55811">
    <property type="entry name" value="Nudix"/>
    <property type="match status" value="1"/>
</dbReference>
<dbReference type="Gene3D" id="3.90.79.10">
    <property type="entry name" value="Nucleoside Triphosphate Pyrophosphohydrolase"/>
    <property type="match status" value="1"/>
</dbReference>